<keyword evidence="6" id="KW-0503">Monooxygenase</keyword>
<dbReference type="GO" id="GO:0005506">
    <property type="term" value="F:iron ion binding"/>
    <property type="evidence" value="ECO:0007669"/>
    <property type="project" value="InterPro"/>
</dbReference>
<dbReference type="Pfam" id="PF00067">
    <property type="entry name" value="p450"/>
    <property type="match status" value="1"/>
</dbReference>
<dbReference type="InterPro" id="IPR050651">
    <property type="entry name" value="Plant_Cytochrome_P450_Monoox"/>
</dbReference>
<keyword evidence="3" id="KW-0479">Metal-binding</keyword>
<dbReference type="AlphaFoldDB" id="A0A6A3BS93"/>
<dbReference type="GO" id="GO:0016705">
    <property type="term" value="F:oxidoreductase activity, acting on paired donors, with incorporation or reduction of molecular oxygen"/>
    <property type="evidence" value="ECO:0007669"/>
    <property type="project" value="InterPro"/>
</dbReference>
<evidence type="ECO:0000256" key="2">
    <source>
        <dbReference type="ARBA" id="ARBA00022617"/>
    </source>
</evidence>
<evidence type="ECO:0000313" key="8">
    <source>
        <dbReference type="Proteomes" id="UP000436088"/>
    </source>
</evidence>
<keyword evidence="5" id="KW-0408">Iron</keyword>
<dbReference type="GO" id="GO:0004497">
    <property type="term" value="F:monooxygenase activity"/>
    <property type="evidence" value="ECO:0007669"/>
    <property type="project" value="UniProtKB-KW"/>
</dbReference>
<evidence type="ECO:0000256" key="6">
    <source>
        <dbReference type="ARBA" id="ARBA00023033"/>
    </source>
</evidence>
<dbReference type="InterPro" id="IPR036396">
    <property type="entry name" value="Cyt_P450_sf"/>
</dbReference>
<dbReference type="Gene3D" id="1.10.630.10">
    <property type="entry name" value="Cytochrome P450"/>
    <property type="match status" value="1"/>
</dbReference>
<dbReference type="InterPro" id="IPR001128">
    <property type="entry name" value="Cyt_P450"/>
</dbReference>
<evidence type="ECO:0000256" key="5">
    <source>
        <dbReference type="ARBA" id="ARBA00023004"/>
    </source>
</evidence>
<reference evidence="7" key="1">
    <citation type="submission" date="2019-09" db="EMBL/GenBank/DDBJ databases">
        <title>Draft genome information of white flower Hibiscus syriacus.</title>
        <authorList>
            <person name="Kim Y.-M."/>
        </authorList>
    </citation>
    <scope>NUCLEOTIDE SEQUENCE [LARGE SCALE GENOMIC DNA]</scope>
    <source>
        <strain evidence="7">YM2019G1</strain>
    </source>
</reference>
<evidence type="ECO:0000256" key="3">
    <source>
        <dbReference type="ARBA" id="ARBA00022723"/>
    </source>
</evidence>
<dbReference type="GO" id="GO:0020037">
    <property type="term" value="F:heme binding"/>
    <property type="evidence" value="ECO:0007669"/>
    <property type="project" value="InterPro"/>
</dbReference>
<protein>
    <submittedName>
        <fullName evidence="7">Cytochrome P450</fullName>
    </submittedName>
</protein>
<evidence type="ECO:0000313" key="7">
    <source>
        <dbReference type="EMBL" id="KAE8719494.1"/>
    </source>
</evidence>
<evidence type="ECO:0000256" key="1">
    <source>
        <dbReference type="ARBA" id="ARBA00010617"/>
    </source>
</evidence>
<comment type="caution">
    <text evidence="7">The sequence shown here is derived from an EMBL/GenBank/DDBJ whole genome shotgun (WGS) entry which is preliminary data.</text>
</comment>
<dbReference type="EMBL" id="VEPZ02000788">
    <property type="protein sequence ID" value="KAE8719494.1"/>
    <property type="molecule type" value="Genomic_DNA"/>
</dbReference>
<dbReference type="Proteomes" id="UP000436088">
    <property type="component" value="Unassembled WGS sequence"/>
</dbReference>
<proteinExistence type="inferred from homology"/>
<dbReference type="PANTHER" id="PTHR47947:SF2">
    <property type="entry name" value="CYTOCHROME P450 82C3-LIKE"/>
    <property type="match status" value="1"/>
</dbReference>
<evidence type="ECO:0000256" key="4">
    <source>
        <dbReference type="ARBA" id="ARBA00023002"/>
    </source>
</evidence>
<comment type="similarity">
    <text evidence="1">Belongs to the cytochrome P450 family.</text>
</comment>
<keyword evidence="2" id="KW-0349">Heme</keyword>
<gene>
    <name evidence="7" type="ORF">F3Y22_tig00109957pilonHSYRG00308</name>
</gene>
<dbReference type="PANTHER" id="PTHR47947">
    <property type="entry name" value="CYTOCHROME P450 82C3-RELATED"/>
    <property type="match status" value="1"/>
</dbReference>
<accession>A0A6A3BS93</accession>
<keyword evidence="8" id="KW-1185">Reference proteome</keyword>
<keyword evidence="4" id="KW-0560">Oxidoreductase</keyword>
<dbReference type="SUPFAM" id="SSF48264">
    <property type="entry name" value="Cytochrome P450"/>
    <property type="match status" value="1"/>
</dbReference>
<organism evidence="7 8">
    <name type="scientific">Hibiscus syriacus</name>
    <name type="common">Rose of Sharon</name>
    <dbReference type="NCBI Taxonomy" id="106335"/>
    <lineage>
        <taxon>Eukaryota</taxon>
        <taxon>Viridiplantae</taxon>
        <taxon>Streptophyta</taxon>
        <taxon>Embryophyta</taxon>
        <taxon>Tracheophyta</taxon>
        <taxon>Spermatophyta</taxon>
        <taxon>Magnoliopsida</taxon>
        <taxon>eudicotyledons</taxon>
        <taxon>Gunneridae</taxon>
        <taxon>Pentapetalae</taxon>
        <taxon>rosids</taxon>
        <taxon>malvids</taxon>
        <taxon>Malvales</taxon>
        <taxon>Malvaceae</taxon>
        <taxon>Malvoideae</taxon>
        <taxon>Hibiscus</taxon>
    </lineage>
</organism>
<sequence>MCRHFWDGLDIGGYKESMKKIAKELDQVVEGWLQEHKRKIDEDEANSEQDLMGVLLAILRDAEEHDADTINKDNTFVQHELNIHVGKDRLLVKESDTKNLVYLGSIIKETLCLYPAAPLSLVHEAIEDCTVDGYQVSAGTLLSSLYTLPHQHPIQNHYP</sequence>
<name>A0A6A3BS93_HIBSY</name>